<keyword evidence="4" id="KW-1185">Reference proteome</keyword>
<keyword evidence="1" id="KW-0812">Transmembrane</keyword>
<dbReference type="Proteomes" id="UP000777482">
    <property type="component" value="Unassembled WGS sequence"/>
</dbReference>
<comment type="caution">
    <text evidence="3">The sequence shown here is derived from an EMBL/GenBank/DDBJ whole genome shotgun (WGS) entry which is preliminary data.</text>
</comment>
<keyword evidence="1" id="KW-0472">Membrane</keyword>
<evidence type="ECO:0000313" key="4">
    <source>
        <dbReference type="Proteomes" id="UP000777482"/>
    </source>
</evidence>
<feature type="chain" id="PRO_5040290127" evidence="2">
    <location>
        <begin position="26"/>
        <end position="293"/>
    </location>
</feature>
<feature type="signal peptide" evidence="2">
    <location>
        <begin position="1"/>
        <end position="25"/>
    </location>
</feature>
<evidence type="ECO:0000256" key="2">
    <source>
        <dbReference type="SAM" id="SignalP"/>
    </source>
</evidence>
<dbReference type="EMBL" id="PUHQ01000026">
    <property type="protein sequence ID" value="KAG0662550.1"/>
    <property type="molecule type" value="Genomic_DNA"/>
</dbReference>
<accession>A0A9P6W4U3</accession>
<keyword evidence="2" id="KW-0732">Signal</keyword>
<reference evidence="3 4" key="1">
    <citation type="submission" date="2020-11" db="EMBL/GenBank/DDBJ databases">
        <title>Kefir isolates.</title>
        <authorList>
            <person name="Marcisauskas S."/>
            <person name="Kim Y."/>
            <person name="Blasche S."/>
        </authorList>
    </citation>
    <scope>NUCLEOTIDE SEQUENCE [LARGE SCALE GENOMIC DNA]</scope>
    <source>
        <strain evidence="3 4">KR</strain>
    </source>
</reference>
<gene>
    <name evidence="3" type="ORF">C6P46_003292</name>
</gene>
<dbReference type="AlphaFoldDB" id="A0A9P6W4U3"/>
<keyword evidence="1" id="KW-1133">Transmembrane helix</keyword>
<feature type="transmembrane region" description="Helical" evidence="1">
    <location>
        <begin position="273"/>
        <end position="292"/>
    </location>
</feature>
<evidence type="ECO:0000256" key="1">
    <source>
        <dbReference type="SAM" id="Phobius"/>
    </source>
</evidence>
<proteinExistence type="predicted"/>
<evidence type="ECO:0000313" key="3">
    <source>
        <dbReference type="EMBL" id="KAG0662550.1"/>
    </source>
</evidence>
<organism evidence="3 4">
    <name type="scientific">Rhodotorula mucilaginosa</name>
    <name type="common">Yeast</name>
    <name type="synonym">Rhodotorula rubra</name>
    <dbReference type="NCBI Taxonomy" id="5537"/>
    <lineage>
        <taxon>Eukaryota</taxon>
        <taxon>Fungi</taxon>
        <taxon>Dikarya</taxon>
        <taxon>Basidiomycota</taxon>
        <taxon>Pucciniomycotina</taxon>
        <taxon>Microbotryomycetes</taxon>
        <taxon>Sporidiobolales</taxon>
        <taxon>Sporidiobolaceae</taxon>
        <taxon>Rhodotorula</taxon>
    </lineage>
</organism>
<name>A0A9P6W4U3_RHOMI</name>
<dbReference type="OrthoDB" id="2310204at2759"/>
<protein>
    <submittedName>
        <fullName evidence="3">Uncharacterized protein</fullName>
    </submittedName>
</protein>
<sequence>MPRSRVSSSVVCALALMLTATTALANPVNIVEKRASPTWEDGYYNPTSNGGQWLTAARNTYPAGLGEPINVVISAESDGVLMFDEGFFDYSQSLLFSGECLGQTGGLRQAANLGDGNGMHNQSTLLRENFGDPAFGTCRETFDGGFHYRVWRQNGTEANSGAWFLAASEEYNLTLQHDIVPNGYDKGRDEVVRRAIVSGGTKSPLTNRTFETTYRNASGPGYYADVSTSEINHGVATDGIVAILTVKVTSNGSAPTLTASSGAEPAMRLPLQIAPIQAGLLGSFAIFALALLA</sequence>